<accession>A0A6G3X8A3</accession>
<evidence type="ECO:0000256" key="1">
    <source>
        <dbReference type="SAM" id="MobiDB-lite"/>
    </source>
</evidence>
<comment type="caution">
    <text evidence="3">The sequence shown here is derived from an EMBL/GenBank/DDBJ whole genome shotgun (WGS) entry which is preliminary data.</text>
</comment>
<dbReference type="InterPro" id="IPR022409">
    <property type="entry name" value="PKD/Chitinase_dom"/>
</dbReference>
<feature type="non-terminal residue" evidence="3">
    <location>
        <position position="1"/>
    </location>
</feature>
<gene>
    <name evidence="3" type="ORF">G3M58_47110</name>
</gene>
<name>A0A6G3X8A3_9ACTN</name>
<dbReference type="PROSITE" id="PS50093">
    <property type="entry name" value="PKD"/>
    <property type="match status" value="1"/>
</dbReference>
<evidence type="ECO:0000259" key="2">
    <source>
        <dbReference type="PROSITE" id="PS50093"/>
    </source>
</evidence>
<dbReference type="AlphaFoldDB" id="A0A6G3X8A3"/>
<dbReference type="SMART" id="SM00089">
    <property type="entry name" value="PKD"/>
    <property type="match status" value="1"/>
</dbReference>
<evidence type="ECO:0000313" key="3">
    <source>
        <dbReference type="EMBL" id="NEE14016.1"/>
    </source>
</evidence>
<feature type="non-terminal residue" evidence="3">
    <location>
        <position position="70"/>
    </location>
</feature>
<dbReference type="EMBL" id="JAAGMN010005017">
    <property type="protein sequence ID" value="NEE14016.1"/>
    <property type="molecule type" value="Genomic_DNA"/>
</dbReference>
<feature type="region of interest" description="Disordered" evidence="1">
    <location>
        <begin position="1"/>
        <end position="22"/>
    </location>
</feature>
<dbReference type="GO" id="GO:0005975">
    <property type="term" value="P:carbohydrate metabolic process"/>
    <property type="evidence" value="ECO:0007669"/>
    <property type="project" value="UniProtKB-ARBA"/>
</dbReference>
<organism evidence="3">
    <name type="scientific">Streptomyces sp. SID7499</name>
    <dbReference type="NCBI Taxonomy" id="2706086"/>
    <lineage>
        <taxon>Bacteria</taxon>
        <taxon>Bacillati</taxon>
        <taxon>Actinomycetota</taxon>
        <taxon>Actinomycetes</taxon>
        <taxon>Kitasatosporales</taxon>
        <taxon>Streptomycetaceae</taxon>
        <taxon>Streptomyces</taxon>
    </lineage>
</organism>
<reference evidence="3" key="1">
    <citation type="submission" date="2020-01" db="EMBL/GenBank/DDBJ databases">
        <title>Insect and environment-associated Actinomycetes.</title>
        <authorList>
            <person name="Currrie C."/>
            <person name="Chevrette M."/>
            <person name="Carlson C."/>
            <person name="Stubbendieck R."/>
            <person name="Wendt-Pienkowski E."/>
        </authorList>
    </citation>
    <scope>NUCLEOTIDE SEQUENCE</scope>
    <source>
        <strain evidence="3">SID7499</strain>
    </source>
</reference>
<protein>
    <submittedName>
        <fullName evidence="3">PKD domain-containing protein</fullName>
    </submittedName>
</protein>
<dbReference type="InterPro" id="IPR013783">
    <property type="entry name" value="Ig-like_fold"/>
</dbReference>
<dbReference type="SUPFAM" id="SSF49299">
    <property type="entry name" value="PKD domain"/>
    <property type="match status" value="1"/>
</dbReference>
<dbReference type="Gene3D" id="2.60.40.10">
    <property type="entry name" value="Immunoglobulins"/>
    <property type="match status" value="1"/>
</dbReference>
<dbReference type="CDD" id="cd00146">
    <property type="entry name" value="PKD"/>
    <property type="match status" value="1"/>
</dbReference>
<dbReference type="InterPro" id="IPR035986">
    <property type="entry name" value="PKD_dom_sf"/>
</dbReference>
<proteinExistence type="predicted"/>
<dbReference type="Pfam" id="PF18911">
    <property type="entry name" value="PKD_4"/>
    <property type="match status" value="1"/>
</dbReference>
<dbReference type="InterPro" id="IPR000601">
    <property type="entry name" value="PKD_dom"/>
</dbReference>
<sequence length="70" mass="7078">DGTIVSRSWDFGDGTTSTQAGPAKTYSAAGSYTVRLTVTDDKGATATTTRTVTVGGGSTVGECTDPDTRV</sequence>
<feature type="domain" description="PKD" evidence="2">
    <location>
        <begin position="1"/>
        <end position="54"/>
    </location>
</feature>